<dbReference type="PANTHER" id="PTHR43176">
    <property type="entry name" value="3-HYDROXYISOBUTYRYL-COA HYDROLASE-RELATED"/>
    <property type="match status" value="1"/>
</dbReference>
<dbReference type="InterPro" id="IPR029045">
    <property type="entry name" value="ClpP/crotonase-like_dom_sf"/>
</dbReference>
<dbReference type="SUPFAM" id="SSF52096">
    <property type="entry name" value="ClpP/crotonase"/>
    <property type="match status" value="1"/>
</dbReference>
<dbReference type="Pfam" id="PF16113">
    <property type="entry name" value="ECH_2"/>
    <property type="match status" value="1"/>
</dbReference>
<dbReference type="EMBL" id="AUZI01000012">
    <property type="protein sequence ID" value="KID49436.1"/>
    <property type="molecule type" value="Genomic_DNA"/>
</dbReference>
<dbReference type="InterPro" id="IPR032259">
    <property type="entry name" value="HIBYL-CoA-H"/>
</dbReference>
<dbReference type="AlphaFoldDB" id="A0A0B4EJ41"/>
<comment type="caution">
    <text evidence="6">The sequence shown here is derived from an EMBL/GenBank/DDBJ whole genome shotgun (WGS) entry which is preliminary data.</text>
</comment>
<reference evidence="6 7" key="1">
    <citation type="submission" date="2013-08" db="EMBL/GenBank/DDBJ databases">
        <title>An opportunistic ruminal bacterium that causes liver abscesses in cattle.</title>
        <authorList>
            <person name="Benahmed F.H."/>
            <person name="Rasmussen M."/>
            <person name="Harbottle H."/>
            <person name="Soppet D."/>
            <person name="Nagaraja T.G."/>
            <person name="Davidson M."/>
        </authorList>
    </citation>
    <scope>NUCLEOTIDE SEQUENCE [LARGE SCALE GENOMIC DNA]</scope>
    <source>
        <strain evidence="6 7">B35</strain>
    </source>
</reference>
<dbReference type="Proteomes" id="UP000031184">
    <property type="component" value="Unassembled WGS sequence"/>
</dbReference>
<evidence type="ECO:0000256" key="3">
    <source>
        <dbReference type="ARBA" id="ARBA00022801"/>
    </source>
</evidence>
<evidence type="ECO:0000313" key="6">
    <source>
        <dbReference type="EMBL" id="KID49436.1"/>
    </source>
</evidence>
<evidence type="ECO:0000313" key="7">
    <source>
        <dbReference type="Proteomes" id="UP000031184"/>
    </source>
</evidence>
<evidence type="ECO:0000259" key="5">
    <source>
        <dbReference type="Pfam" id="PF16113"/>
    </source>
</evidence>
<evidence type="ECO:0000256" key="2">
    <source>
        <dbReference type="ARBA" id="ARBA00011915"/>
    </source>
</evidence>
<name>A0A0B4EJ41_9FUSO</name>
<dbReference type="EC" id="3.1.2.4" evidence="2"/>
<dbReference type="Gene3D" id="3.90.226.10">
    <property type="entry name" value="2-enoyl-CoA Hydratase, Chain A, domain 1"/>
    <property type="match status" value="1"/>
</dbReference>
<feature type="domain" description="Enoyl-CoA hydratase/isomerase" evidence="5">
    <location>
        <begin position="2"/>
        <end position="102"/>
    </location>
</feature>
<dbReference type="GO" id="GO:0006574">
    <property type="term" value="P:L-valine catabolic process"/>
    <property type="evidence" value="ECO:0007669"/>
    <property type="project" value="TreeGrafter"/>
</dbReference>
<evidence type="ECO:0000256" key="4">
    <source>
        <dbReference type="SAM" id="MobiDB-lite"/>
    </source>
</evidence>
<dbReference type="GO" id="GO:0003860">
    <property type="term" value="F:3-hydroxyisobutyryl-CoA hydrolase activity"/>
    <property type="evidence" value="ECO:0007669"/>
    <property type="project" value="UniProtKB-EC"/>
</dbReference>
<feature type="region of interest" description="Disordered" evidence="4">
    <location>
        <begin position="1"/>
        <end position="25"/>
    </location>
</feature>
<organism evidence="6 7">
    <name type="scientific">Fusobacterium necrophorum subsp. funduliforme B35</name>
    <dbReference type="NCBI Taxonomy" id="1226633"/>
    <lineage>
        <taxon>Bacteria</taxon>
        <taxon>Fusobacteriati</taxon>
        <taxon>Fusobacteriota</taxon>
        <taxon>Fusobacteriia</taxon>
        <taxon>Fusobacteriales</taxon>
        <taxon>Fusobacteriaceae</taxon>
        <taxon>Fusobacterium</taxon>
    </lineage>
</organism>
<dbReference type="InterPro" id="IPR045004">
    <property type="entry name" value="ECH_dom"/>
</dbReference>
<comment type="catalytic activity">
    <reaction evidence="1">
        <text>3-hydroxy-2-methylpropanoyl-CoA + H2O = 3-hydroxy-2-methylpropanoate + CoA + H(+)</text>
        <dbReference type="Rhea" id="RHEA:20888"/>
        <dbReference type="ChEBI" id="CHEBI:11805"/>
        <dbReference type="ChEBI" id="CHEBI:15377"/>
        <dbReference type="ChEBI" id="CHEBI:15378"/>
        <dbReference type="ChEBI" id="CHEBI:57287"/>
        <dbReference type="ChEBI" id="CHEBI:57340"/>
        <dbReference type="EC" id="3.1.2.4"/>
    </reaction>
</comment>
<accession>A0A0B4EJ41</accession>
<dbReference type="PANTHER" id="PTHR43176:SF3">
    <property type="entry name" value="3-HYDROXYISOBUTYRYL-COA HYDROLASE, MITOCHONDRIAL"/>
    <property type="match status" value="1"/>
</dbReference>
<gene>
    <name evidence="6" type="ORF">C095_04625</name>
</gene>
<evidence type="ECO:0000256" key="1">
    <source>
        <dbReference type="ARBA" id="ARBA00001709"/>
    </source>
</evidence>
<proteinExistence type="predicted"/>
<protein>
    <recommendedName>
        <fullName evidence="2">3-hydroxyisobutyryl-CoA hydrolase</fullName>
        <ecNumber evidence="2">3.1.2.4</ecNumber>
    </recommendedName>
</protein>
<sequence length="103" mass="11982">MEELLEGLKKNAEHSEFAGKMEEGMKTNSPLSMAITWEQMKRCESLSLEESYQLDTILARNFLSGKDMFEGVRAILVDKTGDPKWEYQRIEDIPREVILSYFE</sequence>
<keyword evidence="3" id="KW-0378">Hydrolase</keyword>
<dbReference type="PATRIC" id="fig|1226633.4.peg.937"/>